<evidence type="ECO:0000256" key="12">
    <source>
        <dbReference type="PIRSR" id="PIRSR601519-1"/>
    </source>
</evidence>
<evidence type="ECO:0000313" key="15">
    <source>
        <dbReference type="EMBL" id="KAJ8786177.1"/>
    </source>
</evidence>
<evidence type="ECO:0000256" key="10">
    <source>
        <dbReference type="ARBA" id="ARBA00045578"/>
    </source>
</evidence>
<evidence type="ECO:0000256" key="4">
    <source>
        <dbReference type="ARBA" id="ARBA00022490"/>
    </source>
</evidence>
<dbReference type="GO" id="GO:0031410">
    <property type="term" value="C:cytoplasmic vesicle"/>
    <property type="evidence" value="ECO:0007669"/>
    <property type="project" value="UniProtKB-KW"/>
</dbReference>
<comment type="function">
    <text evidence="10">Stores iron in a soluble, non-toxic, readily available form. Important for iron homeostasis. Iron is taken up in the ferrous form and deposited as ferric hydroxides after oxidation. Also plays a role in delivery of iron to cells. Mediates iron uptake in capsule cells of the developing kidney. Delivery to lysosomes by the cargo receptor NCOA4 for autophagic degradation and release or iron.</text>
</comment>
<dbReference type="InterPro" id="IPR009078">
    <property type="entry name" value="Ferritin-like_SF"/>
</dbReference>
<dbReference type="InterPro" id="IPR001519">
    <property type="entry name" value="Ferritin"/>
</dbReference>
<dbReference type="GO" id="GO:0008199">
    <property type="term" value="F:ferric iron binding"/>
    <property type="evidence" value="ECO:0007669"/>
    <property type="project" value="InterPro"/>
</dbReference>
<dbReference type="PANTHER" id="PTHR11431">
    <property type="entry name" value="FERRITIN"/>
    <property type="match status" value="1"/>
</dbReference>
<dbReference type="Pfam" id="PF00210">
    <property type="entry name" value="Ferritin"/>
    <property type="match status" value="1"/>
</dbReference>
<dbReference type="AlphaFoldDB" id="A0AB34H417"/>
<evidence type="ECO:0000259" key="14">
    <source>
        <dbReference type="PROSITE" id="PS50905"/>
    </source>
</evidence>
<dbReference type="PROSITE" id="PS50905">
    <property type="entry name" value="FERRITIN_LIKE"/>
    <property type="match status" value="1"/>
</dbReference>
<evidence type="ECO:0000256" key="5">
    <source>
        <dbReference type="ARBA" id="ARBA00022723"/>
    </source>
</evidence>
<name>A0AB34H417_ESCRO</name>
<comment type="caution">
    <text evidence="15">The sequence shown here is derived from an EMBL/GenBank/DDBJ whole genome shotgun (WGS) entry which is preliminary data.</text>
</comment>
<dbReference type="Proteomes" id="UP001159641">
    <property type="component" value="Unassembled WGS sequence"/>
</dbReference>
<dbReference type="PANTHER" id="PTHR11431:SF47">
    <property type="entry name" value="FERRITIN LIGHT CHAIN"/>
    <property type="match status" value="1"/>
</dbReference>
<evidence type="ECO:0000256" key="8">
    <source>
        <dbReference type="ARBA" id="ARBA00023329"/>
    </source>
</evidence>
<dbReference type="EMBL" id="JAIQCJ010001997">
    <property type="protein sequence ID" value="KAJ8786177.1"/>
    <property type="molecule type" value="Genomic_DNA"/>
</dbReference>
<dbReference type="InterPro" id="IPR008331">
    <property type="entry name" value="Ferritin_DPS_dom"/>
</dbReference>
<keyword evidence="5 12" id="KW-0479">Metal-binding</keyword>
<dbReference type="FunFam" id="1.20.1260.10:FF:000009">
    <property type="entry name" value="Ferritin light chain"/>
    <property type="match status" value="1"/>
</dbReference>
<sequence length="255" mass="28717">MFQELYTQLSISSSEKTIENTLRQAVHWAVPRLRLLLQRCVDRTDPGAPLAPASDPPPTCVPLATFGTSRSAVLGHRDRQHHILSLTPYYRSTTSSQIRQNDSAEVEAAVNRLVNMHLWASRTYLSLGSYFHRHDAALEGLGHFLREVPEGKLEGAQRLLKMQKQRGSRALFQDDAVEAAIIMEKNLNQAPVDLHALGSARADPRLWDFPESRLLDEQVKLIQKMRDHLTNLRRPAGPQAGLGESLVERLTLQHD</sequence>
<dbReference type="GO" id="GO:0008198">
    <property type="term" value="F:ferrous iron binding"/>
    <property type="evidence" value="ECO:0007669"/>
    <property type="project" value="TreeGrafter"/>
</dbReference>
<evidence type="ECO:0000256" key="1">
    <source>
        <dbReference type="ARBA" id="ARBA00004496"/>
    </source>
</evidence>
<evidence type="ECO:0000256" key="13">
    <source>
        <dbReference type="RuleBase" id="RU361145"/>
    </source>
</evidence>
<dbReference type="GO" id="GO:0006879">
    <property type="term" value="P:intracellular iron ion homeostasis"/>
    <property type="evidence" value="ECO:0007669"/>
    <property type="project" value="UniProtKB-KW"/>
</dbReference>
<evidence type="ECO:0000313" key="16">
    <source>
        <dbReference type="Proteomes" id="UP001159641"/>
    </source>
</evidence>
<evidence type="ECO:0000256" key="6">
    <source>
        <dbReference type="ARBA" id="ARBA00023004"/>
    </source>
</evidence>
<keyword evidence="4" id="KW-0963">Cytoplasm</keyword>
<proteinExistence type="inferred from homology"/>
<evidence type="ECO:0000256" key="2">
    <source>
        <dbReference type="ARBA" id="ARBA00007513"/>
    </source>
</evidence>
<dbReference type="InterPro" id="IPR012347">
    <property type="entry name" value="Ferritin-like"/>
</dbReference>
<accession>A0AB34H417</accession>
<keyword evidence="3 13" id="KW-0409">Iron storage</keyword>
<dbReference type="Gene3D" id="1.20.1260.10">
    <property type="match status" value="1"/>
</dbReference>
<evidence type="ECO:0000256" key="11">
    <source>
        <dbReference type="ARBA" id="ARBA00047045"/>
    </source>
</evidence>
<dbReference type="InterPro" id="IPR009040">
    <property type="entry name" value="Ferritin-like_diiron"/>
</dbReference>
<keyword evidence="16" id="KW-1185">Reference proteome</keyword>
<feature type="binding site" evidence="12">
    <location>
        <position position="184"/>
    </location>
    <ligand>
        <name>Fe cation</name>
        <dbReference type="ChEBI" id="CHEBI:24875"/>
        <label>1</label>
    </ligand>
</feature>
<comment type="similarity">
    <text evidence="2 13">Belongs to the ferritin family.</text>
</comment>
<organism evidence="15 16">
    <name type="scientific">Eschrichtius robustus</name>
    <name type="common">California gray whale</name>
    <name type="synonym">Eschrichtius gibbosus</name>
    <dbReference type="NCBI Taxonomy" id="9764"/>
    <lineage>
        <taxon>Eukaryota</taxon>
        <taxon>Metazoa</taxon>
        <taxon>Chordata</taxon>
        <taxon>Craniata</taxon>
        <taxon>Vertebrata</taxon>
        <taxon>Euteleostomi</taxon>
        <taxon>Mammalia</taxon>
        <taxon>Eutheria</taxon>
        <taxon>Laurasiatheria</taxon>
        <taxon>Artiodactyla</taxon>
        <taxon>Whippomorpha</taxon>
        <taxon>Cetacea</taxon>
        <taxon>Mysticeti</taxon>
        <taxon>Eschrichtiidae</taxon>
        <taxon>Eschrichtius</taxon>
    </lineage>
</organism>
<keyword evidence="6 12" id="KW-0408">Iron</keyword>
<evidence type="ECO:0000256" key="7">
    <source>
        <dbReference type="ARBA" id="ARBA00023228"/>
    </source>
</evidence>
<keyword evidence="7" id="KW-0458">Lysosome</keyword>
<comment type="subunit">
    <text evidence="11">Oligomer of 24 subunits. There are two types of subunits: L (light) chain and H (heavy) chain. The major chain can be light or heavy, depending on the species and tissue type. The functional molecule forms a roughly spherical shell with a diameter of 12 nm and contains a central cavity into which the insoluble mineral iron core is deposited. Interacts with NCOA4.</text>
</comment>
<dbReference type="GO" id="GO:0044754">
    <property type="term" value="C:autolysosome"/>
    <property type="evidence" value="ECO:0007669"/>
    <property type="project" value="UniProtKB-SubCell"/>
</dbReference>
<feature type="domain" description="Ferritin-like diiron" evidence="14">
    <location>
        <begin position="100"/>
        <end position="236"/>
    </location>
</feature>
<protein>
    <recommendedName>
        <fullName evidence="13">Ferritin</fullName>
    </recommendedName>
</protein>
<evidence type="ECO:0000256" key="9">
    <source>
        <dbReference type="ARBA" id="ARBA00044942"/>
    </source>
</evidence>
<feature type="binding site" evidence="12">
    <location>
        <position position="218"/>
    </location>
    <ligand>
        <name>Fe cation</name>
        <dbReference type="ChEBI" id="CHEBI:24875"/>
        <label>1</label>
    </ligand>
</feature>
<reference evidence="15 16" key="1">
    <citation type="submission" date="2022-11" db="EMBL/GenBank/DDBJ databases">
        <title>Whole genome sequence of Eschrichtius robustus ER-17-0199.</title>
        <authorList>
            <person name="Bruniche-Olsen A."/>
            <person name="Black A.N."/>
            <person name="Fields C.J."/>
            <person name="Walden K."/>
            <person name="Dewoody J.A."/>
        </authorList>
    </citation>
    <scope>NUCLEOTIDE SEQUENCE [LARGE SCALE GENOMIC DNA]</scope>
    <source>
        <strain evidence="15">ER-17-0199</strain>
        <tissue evidence="15">Blubber</tissue>
    </source>
</reference>
<dbReference type="SUPFAM" id="SSF47240">
    <property type="entry name" value="Ferritin-like"/>
    <property type="match status" value="1"/>
</dbReference>
<gene>
    <name evidence="15" type="ORF">J1605_006533</name>
</gene>
<comment type="subcellular location">
    <subcellularLocation>
        <location evidence="9">Autolysosome</location>
    </subcellularLocation>
    <subcellularLocation>
        <location evidence="1">Cytoplasm</location>
    </subcellularLocation>
</comment>
<keyword evidence="8" id="KW-0968">Cytoplasmic vesicle</keyword>
<evidence type="ECO:0000256" key="3">
    <source>
        <dbReference type="ARBA" id="ARBA00022434"/>
    </source>
</evidence>
<dbReference type="GO" id="GO:0006826">
    <property type="term" value="P:iron ion transport"/>
    <property type="evidence" value="ECO:0007669"/>
    <property type="project" value="InterPro"/>
</dbReference>